<protein>
    <submittedName>
        <fullName evidence="1">Uncharacterized protein</fullName>
    </submittedName>
</protein>
<dbReference type="Proteomes" id="UP000324222">
    <property type="component" value="Unassembled WGS sequence"/>
</dbReference>
<evidence type="ECO:0000313" key="2">
    <source>
        <dbReference type="Proteomes" id="UP000324222"/>
    </source>
</evidence>
<evidence type="ECO:0000313" key="1">
    <source>
        <dbReference type="EMBL" id="MPC18062.1"/>
    </source>
</evidence>
<dbReference type="EMBL" id="VSRR010000644">
    <property type="protein sequence ID" value="MPC18062.1"/>
    <property type="molecule type" value="Genomic_DNA"/>
</dbReference>
<comment type="caution">
    <text evidence="1">The sequence shown here is derived from an EMBL/GenBank/DDBJ whole genome shotgun (WGS) entry which is preliminary data.</text>
</comment>
<organism evidence="1 2">
    <name type="scientific">Portunus trituberculatus</name>
    <name type="common">Swimming crab</name>
    <name type="synonym">Neptunus trituberculatus</name>
    <dbReference type="NCBI Taxonomy" id="210409"/>
    <lineage>
        <taxon>Eukaryota</taxon>
        <taxon>Metazoa</taxon>
        <taxon>Ecdysozoa</taxon>
        <taxon>Arthropoda</taxon>
        <taxon>Crustacea</taxon>
        <taxon>Multicrustacea</taxon>
        <taxon>Malacostraca</taxon>
        <taxon>Eumalacostraca</taxon>
        <taxon>Eucarida</taxon>
        <taxon>Decapoda</taxon>
        <taxon>Pleocyemata</taxon>
        <taxon>Brachyura</taxon>
        <taxon>Eubrachyura</taxon>
        <taxon>Portunoidea</taxon>
        <taxon>Portunidae</taxon>
        <taxon>Portuninae</taxon>
        <taxon>Portunus</taxon>
    </lineage>
</organism>
<proteinExistence type="predicted"/>
<reference evidence="1 2" key="1">
    <citation type="submission" date="2019-05" db="EMBL/GenBank/DDBJ databases">
        <title>Another draft genome of Portunus trituberculatus and its Hox gene families provides insights of decapod evolution.</title>
        <authorList>
            <person name="Jeong J.-H."/>
            <person name="Song I."/>
            <person name="Kim S."/>
            <person name="Choi T."/>
            <person name="Kim D."/>
            <person name="Ryu S."/>
            <person name="Kim W."/>
        </authorList>
    </citation>
    <scope>NUCLEOTIDE SEQUENCE [LARGE SCALE GENOMIC DNA]</scope>
    <source>
        <tissue evidence="1">Muscle</tissue>
    </source>
</reference>
<name>A0A5B7D9X4_PORTR</name>
<accession>A0A5B7D9X4</accession>
<sequence length="94" mass="10386">MADWADEVQRAGSIFRLIFHQTLPDVTFKKSRAVSDVTLDQSYTSSGGERMSLEAETSAKVLSLITLGVVRVSCRKPVCTCSELTRGKGYRRSV</sequence>
<gene>
    <name evidence="1" type="ORF">E2C01_010935</name>
</gene>
<dbReference type="AlphaFoldDB" id="A0A5B7D9X4"/>
<keyword evidence="2" id="KW-1185">Reference proteome</keyword>